<keyword evidence="1" id="KW-0812">Transmembrane</keyword>
<gene>
    <name evidence="2" type="ORF">SDC9_35867</name>
</gene>
<keyword evidence="1" id="KW-0472">Membrane</keyword>
<sequence>MKEERNHKNCPAEKAGKIFSPFQKISCYLSTIENLPRLYAVFVCLIVIFGLCSVPFISYEEDQLYPKSLDPSSSLDPYDRGGVPFAEPAVIIAQYPENAPALGYVTAYLTPLSQLLADYTLHLGTTIVAHPGGILDEILYYTRGFDTIVEASILFCAFWIAAYLYRRSKE</sequence>
<comment type="caution">
    <text evidence="2">The sequence shown here is derived from an EMBL/GenBank/DDBJ whole genome shotgun (WGS) entry which is preliminary data.</text>
</comment>
<protein>
    <submittedName>
        <fullName evidence="2">Uncharacterized protein</fullName>
    </submittedName>
</protein>
<dbReference type="EMBL" id="VSSQ01000288">
    <property type="protein sequence ID" value="MPL89825.1"/>
    <property type="molecule type" value="Genomic_DNA"/>
</dbReference>
<dbReference type="Pfam" id="PF09879">
    <property type="entry name" value="EhaF"/>
    <property type="match status" value="1"/>
</dbReference>
<keyword evidence="1" id="KW-1133">Transmembrane helix</keyword>
<evidence type="ECO:0000313" key="2">
    <source>
        <dbReference type="EMBL" id="MPL89825.1"/>
    </source>
</evidence>
<evidence type="ECO:0000256" key="1">
    <source>
        <dbReference type="SAM" id="Phobius"/>
    </source>
</evidence>
<reference evidence="2" key="1">
    <citation type="submission" date="2019-08" db="EMBL/GenBank/DDBJ databases">
        <authorList>
            <person name="Kucharzyk K."/>
            <person name="Murdoch R.W."/>
            <person name="Higgins S."/>
            <person name="Loffler F."/>
        </authorList>
    </citation>
    <scope>NUCLEOTIDE SEQUENCE</scope>
</reference>
<feature type="transmembrane region" description="Helical" evidence="1">
    <location>
        <begin position="147"/>
        <end position="165"/>
    </location>
</feature>
<dbReference type="PIRSF" id="PIRSF019373">
    <property type="entry name" value="EhaF"/>
    <property type="match status" value="1"/>
</dbReference>
<name>A0A644VF90_9ZZZZ</name>
<dbReference type="AlphaFoldDB" id="A0A644VF90"/>
<accession>A0A644VF90</accession>
<organism evidence="2">
    <name type="scientific">bioreactor metagenome</name>
    <dbReference type="NCBI Taxonomy" id="1076179"/>
    <lineage>
        <taxon>unclassified sequences</taxon>
        <taxon>metagenomes</taxon>
        <taxon>ecological metagenomes</taxon>
    </lineage>
</organism>
<feature type="transmembrane region" description="Helical" evidence="1">
    <location>
        <begin position="38"/>
        <end position="59"/>
    </location>
</feature>
<proteinExistence type="predicted"/>
<dbReference type="InterPro" id="IPR011313">
    <property type="entry name" value="Prd_NiFe_hyd_3_EhaF"/>
</dbReference>